<dbReference type="InterPro" id="IPR029063">
    <property type="entry name" value="SAM-dependent_MTases_sf"/>
</dbReference>
<dbReference type="EC" id="2.1.1.4" evidence="7"/>
<evidence type="ECO:0000259" key="12">
    <source>
        <dbReference type="Pfam" id="PF00891"/>
    </source>
</evidence>
<evidence type="ECO:0000313" key="14">
    <source>
        <dbReference type="Ensembl" id="ENSVKKP00000009387.1"/>
    </source>
</evidence>
<keyword evidence="4" id="KW-0949">S-adenosyl-L-methionine</keyword>
<comment type="function">
    <text evidence="5">Catalyzes the transfer of a methyl group onto N-acetylserotonin, producing melatonin (N-acetyl-5-methoxytryptamine).</text>
</comment>
<dbReference type="SUPFAM" id="SSF53335">
    <property type="entry name" value="S-adenosyl-L-methionine-dependent methyltransferases"/>
    <property type="match status" value="1"/>
</dbReference>
<dbReference type="Proteomes" id="UP000694545">
    <property type="component" value="Unplaced"/>
</dbReference>
<evidence type="ECO:0000256" key="8">
    <source>
        <dbReference type="ARBA" id="ARBA00040730"/>
    </source>
</evidence>
<dbReference type="GO" id="GO:0046983">
    <property type="term" value="F:protein dimerization activity"/>
    <property type="evidence" value="ECO:0007669"/>
    <property type="project" value="InterPro"/>
</dbReference>
<dbReference type="InterPro" id="IPR036388">
    <property type="entry name" value="WH-like_DNA-bd_sf"/>
</dbReference>
<keyword evidence="3" id="KW-0808">Transferase</keyword>
<dbReference type="FunFam" id="1.10.10.10:FF:000358">
    <property type="entry name" value="Acetylserotonin O-methyltransferase"/>
    <property type="match status" value="1"/>
</dbReference>
<keyword evidence="15" id="KW-1185">Reference proteome</keyword>
<dbReference type="FunFam" id="3.40.50.150:FF:000146">
    <property type="entry name" value="Acetylserotonin O-methyltransferase"/>
    <property type="match status" value="1"/>
</dbReference>
<dbReference type="SUPFAM" id="SSF46785">
    <property type="entry name" value="Winged helix' DNA-binding domain"/>
    <property type="match status" value="1"/>
</dbReference>
<dbReference type="Pfam" id="PF08100">
    <property type="entry name" value="Dimerisation"/>
    <property type="match status" value="1"/>
</dbReference>
<evidence type="ECO:0000256" key="1">
    <source>
        <dbReference type="ARBA" id="ARBA00011738"/>
    </source>
</evidence>
<feature type="domain" description="O-methyltransferase C-terminal" evidence="12">
    <location>
        <begin position="114"/>
        <end position="323"/>
    </location>
</feature>
<dbReference type="GO" id="GO:0017096">
    <property type="term" value="F:acetylserotonin O-methyltransferase activity"/>
    <property type="evidence" value="ECO:0007669"/>
    <property type="project" value="UniProtKB-EC"/>
</dbReference>
<evidence type="ECO:0000256" key="7">
    <source>
        <dbReference type="ARBA" id="ARBA00039116"/>
    </source>
</evidence>
<evidence type="ECO:0000256" key="2">
    <source>
        <dbReference type="ARBA" id="ARBA00022603"/>
    </source>
</evidence>
<dbReference type="KEGG" id="vko:123025348"/>
<evidence type="ECO:0000313" key="15">
    <source>
        <dbReference type="Proteomes" id="UP000694545"/>
    </source>
</evidence>
<dbReference type="InterPro" id="IPR016461">
    <property type="entry name" value="COMT-like"/>
</dbReference>
<protein>
    <recommendedName>
        <fullName evidence="8">Acetylserotonin O-methyltransferase</fullName>
        <ecNumber evidence="7">2.1.1.4</ecNumber>
    </recommendedName>
    <alternativeName>
        <fullName evidence="9">Hydroxyindole O-methyltransferase</fullName>
    </alternativeName>
</protein>
<evidence type="ECO:0000256" key="6">
    <source>
        <dbReference type="ARBA" id="ARBA00037926"/>
    </source>
</evidence>
<dbReference type="Gene3D" id="3.40.50.150">
    <property type="entry name" value="Vaccinia Virus protein VP39"/>
    <property type="match status" value="1"/>
</dbReference>
<dbReference type="Ensembl" id="ENSVKKT00000009622.1">
    <property type="protein sequence ID" value="ENSVKKP00000009387.1"/>
    <property type="gene ID" value="ENSVKKG00000006642.1"/>
</dbReference>
<dbReference type="AlphaFoldDB" id="A0A8D2JI65"/>
<dbReference type="RefSeq" id="XP_044289874.1">
    <property type="nucleotide sequence ID" value="XM_044433939.1"/>
</dbReference>
<keyword evidence="2" id="KW-0489">Methyltransferase</keyword>
<dbReference type="InterPro" id="IPR036390">
    <property type="entry name" value="WH_DNA-bd_sf"/>
</dbReference>
<dbReference type="GO" id="GO:0030187">
    <property type="term" value="P:melatonin biosynthetic process"/>
    <property type="evidence" value="ECO:0007669"/>
    <property type="project" value="UniProtKB-KW"/>
</dbReference>
<reference evidence="14" key="1">
    <citation type="submission" date="2025-08" db="UniProtKB">
        <authorList>
            <consortium name="Ensembl"/>
        </authorList>
    </citation>
    <scope>IDENTIFICATION</scope>
</reference>
<evidence type="ECO:0000259" key="13">
    <source>
        <dbReference type="Pfam" id="PF08100"/>
    </source>
</evidence>
<dbReference type="PROSITE" id="PS51683">
    <property type="entry name" value="SAM_OMT_II"/>
    <property type="match status" value="1"/>
</dbReference>
<evidence type="ECO:0000256" key="11">
    <source>
        <dbReference type="PIRSR" id="PIRSR005739-1"/>
    </source>
</evidence>
<comment type="pathway">
    <text evidence="6">Aromatic compound metabolism; melatonin biosynthesis; melatonin from serotonin: step 1/2.</text>
</comment>
<evidence type="ECO:0000256" key="9">
    <source>
        <dbReference type="ARBA" id="ARBA00043054"/>
    </source>
</evidence>
<dbReference type="PANTHER" id="PTHR43712">
    <property type="entry name" value="PUTATIVE (AFU_ORTHOLOGUE AFUA_4G14580)-RELATED"/>
    <property type="match status" value="1"/>
</dbReference>
<dbReference type="InterPro" id="IPR001077">
    <property type="entry name" value="COMT_C"/>
</dbReference>
<sequence>MDSDIKTFLQQQHGFIMSKVIFTACELGVFDLLMTSQSPLTAAAIAERLGTSQAGTERLLDACVGLKLLRVERKENTGFYGNEEVANLCLAKSSPKSQYNFMKLHSEYIYPSMQYLADAVREGKSQIQSIHGPSSKNIFDALYSSKEMFEKFMNAMDDTWSLYGREVLSAFNLSDFPHICDVGGAGGTLAKECISLYPKSTVTMFDLPEVIGRAKENFVCPEESQIVFQEGDFFKDPVPEANLYVLARVLHDWDDGTCVQLLTKLHKACKPGGGVLVVEIIFNEDKTGPLEAHLYSILMLLLTEGKERTISEYSALFNAAGFKKMEAKKGNLYTAILGKK</sequence>
<dbReference type="GeneID" id="123025348"/>
<name>A0A8D2JI65_VARKO</name>
<organism evidence="14 15">
    <name type="scientific">Varanus komodoensis</name>
    <name type="common">Komodo dragon</name>
    <dbReference type="NCBI Taxonomy" id="61221"/>
    <lineage>
        <taxon>Eukaryota</taxon>
        <taxon>Metazoa</taxon>
        <taxon>Chordata</taxon>
        <taxon>Craniata</taxon>
        <taxon>Vertebrata</taxon>
        <taxon>Euteleostomi</taxon>
        <taxon>Lepidosauria</taxon>
        <taxon>Squamata</taxon>
        <taxon>Bifurcata</taxon>
        <taxon>Unidentata</taxon>
        <taxon>Episquamata</taxon>
        <taxon>Toxicofera</taxon>
        <taxon>Anguimorpha</taxon>
        <taxon>Paleoanguimorpha</taxon>
        <taxon>Varanoidea</taxon>
        <taxon>Varanidae</taxon>
        <taxon>Varanus</taxon>
    </lineage>
</organism>
<evidence type="ECO:0000256" key="4">
    <source>
        <dbReference type="ARBA" id="ARBA00022691"/>
    </source>
</evidence>
<dbReference type="Gene3D" id="1.10.10.10">
    <property type="entry name" value="Winged helix-like DNA-binding domain superfamily/Winged helix DNA-binding domain"/>
    <property type="match status" value="1"/>
</dbReference>
<evidence type="ECO:0000256" key="3">
    <source>
        <dbReference type="ARBA" id="ARBA00022679"/>
    </source>
</evidence>
<proteinExistence type="predicted"/>
<accession>A0A8D2JI65</accession>
<dbReference type="OMA" id="LWATEPW"/>
<dbReference type="GO" id="GO:0032259">
    <property type="term" value="P:methylation"/>
    <property type="evidence" value="ECO:0007669"/>
    <property type="project" value="UniProtKB-KW"/>
</dbReference>
<comment type="subunit">
    <text evidence="1">Homodimer.</text>
</comment>
<feature type="active site" description="Proton acceptor" evidence="11">
    <location>
        <position position="251"/>
    </location>
</feature>
<evidence type="ECO:0000256" key="10">
    <source>
        <dbReference type="ARBA" id="ARBA00043260"/>
    </source>
</evidence>
<dbReference type="PANTHER" id="PTHR43712:SF2">
    <property type="entry name" value="O-METHYLTRANSFERASE CICE"/>
    <property type="match status" value="1"/>
</dbReference>
<dbReference type="OrthoDB" id="1606438at2759"/>
<dbReference type="Pfam" id="PF00891">
    <property type="entry name" value="Methyltransf_2"/>
    <property type="match status" value="1"/>
</dbReference>
<dbReference type="PIRSF" id="PIRSF005739">
    <property type="entry name" value="O-mtase"/>
    <property type="match status" value="1"/>
</dbReference>
<gene>
    <name evidence="14" type="primary">LOC123025348</name>
</gene>
<reference evidence="14" key="2">
    <citation type="submission" date="2025-09" db="UniProtKB">
        <authorList>
            <consortium name="Ensembl"/>
        </authorList>
    </citation>
    <scope>IDENTIFICATION</scope>
</reference>
<evidence type="ECO:0000256" key="5">
    <source>
        <dbReference type="ARBA" id="ARBA00037645"/>
    </source>
</evidence>
<feature type="domain" description="O-methyltransferase dimerisation" evidence="13">
    <location>
        <begin position="10"/>
        <end position="91"/>
    </location>
</feature>
<keyword evidence="10" id="KW-0471">Melatonin biosynthesis</keyword>
<dbReference type="InterPro" id="IPR012967">
    <property type="entry name" value="COMT_dimerisation"/>
</dbReference>